<comment type="caution">
    <text evidence="1">The sequence shown here is derived from an EMBL/GenBank/DDBJ whole genome shotgun (WGS) entry which is preliminary data.</text>
</comment>
<name>A0AA40B7P4_9PEZI</name>
<keyword evidence="2" id="KW-1185">Reference proteome</keyword>
<evidence type="ECO:0000313" key="1">
    <source>
        <dbReference type="EMBL" id="KAK0729167.1"/>
    </source>
</evidence>
<proteinExistence type="predicted"/>
<gene>
    <name evidence="1" type="ORF">B0T21DRAFT_370482</name>
</gene>
<dbReference type="Proteomes" id="UP001172159">
    <property type="component" value="Unassembled WGS sequence"/>
</dbReference>
<dbReference type="AlphaFoldDB" id="A0AA40B7P4"/>
<evidence type="ECO:0000313" key="2">
    <source>
        <dbReference type="Proteomes" id="UP001172159"/>
    </source>
</evidence>
<reference evidence="1" key="1">
    <citation type="submission" date="2023-06" db="EMBL/GenBank/DDBJ databases">
        <title>Genome-scale phylogeny and comparative genomics of the fungal order Sordariales.</title>
        <authorList>
            <consortium name="Lawrence Berkeley National Laboratory"/>
            <person name="Hensen N."/>
            <person name="Bonometti L."/>
            <person name="Westerberg I."/>
            <person name="Brannstrom I.O."/>
            <person name="Guillou S."/>
            <person name="Cros-Aarteil S."/>
            <person name="Calhoun S."/>
            <person name="Haridas S."/>
            <person name="Kuo A."/>
            <person name="Mondo S."/>
            <person name="Pangilinan J."/>
            <person name="Riley R."/>
            <person name="Labutti K."/>
            <person name="Andreopoulos B."/>
            <person name="Lipzen A."/>
            <person name="Chen C."/>
            <person name="Yanf M."/>
            <person name="Daum C."/>
            <person name="Ng V."/>
            <person name="Clum A."/>
            <person name="Steindorff A."/>
            <person name="Ohm R."/>
            <person name="Martin F."/>
            <person name="Silar P."/>
            <person name="Natvig D."/>
            <person name="Lalanne C."/>
            <person name="Gautier V."/>
            <person name="Ament-Velasquez S.L."/>
            <person name="Kruys A."/>
            <person name="Hutchinson M.I."/>
            <person name="Powell A.J."/>
            <person name="Barry K."/>
            <person name="Miller A.N."/>
            <person name="Grigoriev I.V."/>
            <person name="Debuchy R."/>
            <person name="Gladieux P."/>
            <person name="Thoren M.H."/>
            <person name="Johannesson H."/>
        </authorList>
    </citation>
    <scope>NUCLEOTIDE SEQUENCE</scope>
    <source>
        <strain evidence="1">CBS 540.89</strain>
    </source>
</reference>
<dbReference type="EMBL" id="JAUKTV010000009">
    <property type="protein sequence ID" value="KAK0729167.1"/>
    <property type="molecule type" value="Genomic_DNA"/>
</dbReference>
<organism evidence="1 2">
    <name type="scientific">Apiosordaria backusii</name>
    <dbReference type="NCBI Taxonomy" id="314023"/>
    <lineage>
        <taxon>Eukaryota</taxon>
        <taxon>Fungi</taxon>
        <taxon>Dikarya</taxon>
        <taxon>Ascomycota</taxon>
        <taxon>Pezizomycotina</taxon>
        <taxon>Sordariomycetes</taxon>
        <taxon>Sordariomycetidae</taxon>
        <taxon>Sordariales</taxon>
        <taxon>Lasiosphaeriaceae</taxon>
        <taxon>Apiosordaria</taxon>
    </lineage>
</organism>
<sequence>MALFNKGSPNFKSTYLSKSVAIPGCTDAHGNRTMFGCWRAASALSACHRPPLHLWLERKNPGSSVPLPPPTYQARILLRIGRRQTGNATMSVAELRREELAPLPAQPTTNY</sequence>
<protein>
    <submittedName>
        <fullName evidence="1">Uncharacterized protein</fullName>
    </submittedName>
</protein>
<accession>A0AA40B7P4</accession>